<dbReference type="InterPro" id="IPR050493">
    <property type="entry name" value="FAD-dep_Monooxygenase_BioMet"/>
</dbReference>
<keyword evidence="2 4" id="KW-0503">Monooxygenase</keyword>
<accession>A0A4V3WU32</accession>
<proteinExistence type="predicted"/>
<organism evidence="4 5">
    <name type="scientific">Orlajensenia flava</name>
    <dbReference type="NCBI Taxonomy" id="2565934"/>
    <lineage>
        <taxon>Bacteria</taxon>
        <taxon>Bacillati</taxon>
        <taxon>Actinomycetota</taxon>
        <taxon>Actinomycetes</taxon>
        <taxon>Micrococcales</taxon>
        <taxon>Microbacteriaceae</taxon>
        <taxon>Orlajensenia</taxon>
    </lineage>
</organism>
<dbReference type="RefSeq" id="WP_136424155.1">
    <property type="nucleotide sequence ID" value="NZ_SSSN01000005.1"/>
</dbReference>
<dbReference type="AlphaFoldDB" id="A0A4V3WU32"/>
<evidence type="ECO:0000256" key="1">
    <source>
        <dbReference type="ARBA" id="ARBA00023002"/>
    </source>
</evidence>
<dbReference type="OrthoDB" id="9782160at2"/>
<protein>
    <submittedName>
        <fullName evidence="4">FAD-dependent monooxygenase</fullName>
    </submittedName>
</protein>
<comment type="caution">
    <text evidence="4">The sequence shown here is derived from an EMBL/GenBank/DDBJ whole genome shotgun (WGS) entry which is preliminary data.</text>
</comment>
<dbReference type="Pfam" id="PF01494">
    <property type="entry name" value="FAD_binding_3"/>
    <property type="match status" value="1"/>
</dbReference>
<name>A0A4V3WU32_9MICO</name>
<gene>
    <name evidence="4" type="ORF">E6C70_08785</name>
</gene>
<evidence type="ECO:0000313" key="4">
    <source>
        <dbReference type="EMBL" id="THG34357.1"/>
    </source>
</evidence>
<reference evidence="4 5" key="1">
    <citation type="submission" date="2019-04" db="EMBL/GenBank/DDBJ databases">
        <authorList>
            <person name="Jiang L."/>
        </authorList>
    </citation>
    <scope>NUCLEOTIDE SEQUENCE [LARGE SCALE GENOMIC DNA]</scope>
    <source>
        <strain evidence="4 5">YIM 131861</strain>
    </source>
</reference>
<dbReference type="GO" id="GO:0004497">
    <property type="term" value="F:monooxygenase activity"/>
    <property type="evidence" value="ECO:0007669"/>
    <property type="project" value="UniProtKB-KW"/>
</dbReference>
<feature type="domain" description="FAD-binding" evidence="3">
    <location>
        <begin position="2"/>
        <end position="344"/>
    </location>
</feature>
<dbReference type="SUPFAM" id="SSF51905">
    <property type="entry name" value="FAD/NAD(P)-binding domain"/>
    <property type="match status" value="1"/>
</dbReference>
<dbReference type="PANTHER" id="PTHR13789">
    <property type="entry name" value="MONOOXYGENASE"/>
    <property type="match status" value="1"/>
</dbReference>
<keyword evidence="5" id="KW-1185">Reference proteome</keyword>
<dbReference type="PRINTS" id="PR00420">
    <property type="entry name" value="RNGMNOXGNASE"/>
</dbReference>
<dbReference type="GO" id="GO:0071949">
    <property type="term" value="F:FAD binding"/>
    <property type="evidence" value="ECO:0007669"/>
    <property type="project" value="InterPro"/>
</dbReference>
<keyword evidence="1" id="KW-0560">Oxidoreductase</keyword>
<dbReference type="InterPro" id="IPR002938">
    <property type="entry name" value="FAD-bd"/>
</dbReference>
<dbReference type="EMBL" id="SSSN01000005">
    <property type="protein sequence ID" value="THG34357.1"/>
    <property type="molecule type" value="Genomic_DNA"/>
</dbReference>
<sequence length="396" mass="41697">MKALIVGGGIAGPATALALAKVGVESVVLERRTDAQADDGSYFSLAPNGVDALRVLDVFDLARDDGFPTRTNRMVGATGSFLGALSLGPSLDDGWVGLTMKRPHLASRLAAEASRRGVDVRTGVSVTSVGDHGDHVSATLDDGTVLRGDILIGADGVRSLVRTAIDPTAPPARYVGLTNFGGITRATPLAADLVPEAWEFVFGRRAFTGAHPTPDGDVVWFVNVPEPAIARSVRAATTDDEWRAKLLELVADDAGPMRELIAGGELELAGDNTYDLGHTPVWSRGRMIVIGDAAHAPSPSSGQGASLALEDAVVLAQSIRDTSSVQDAFAAFEKARRERVEKIVAAGARSSSSKVPGRIGRVFQDAILRLVFRYAVTESRVAWIGGSRIDWDARVA</sequence>
<evidence type="ECO:0000259" key="3">
    <source>
        <dbReference type="Pfam" id="PF01494"/>
    </source>
</evidence>
<dbReference type="Proteomes" id="UP000307380">
    <property type="component" value="Unassembled WGS sequence"/>
</dbReference>
<evidence type="ECO:0000313" key="5">
    <source>
        <dbReference type="Proteomes" id="UP000307380"/>
    </source>
</evidence>
<dbReference type="Gene3D" id="3.50.50.60">
    <property type="entry name" value="FAD/NAD(P)-binding domain"/>
    <property type="match status" value="1"/>
</dbReference>
<dbReference type="InterPro" id="IPR036188">
    <property type="entry name" value="FAD/NAD-bd_sf"/>
</dbReference>
<evidence type="ECO:0000256" key="2">
    <source>
        <dbReference type="ARBA" id="ARBA00023033"/>
    </source>
</evidence>
<dbReference type="PANTHER" id="PTHR13789:SF309">
    <property type="entry name" value="PUTATIVE (AFU_ORTHOLOGUE AFUA_6G14510)-RELATED"/>
    <property type="match status" value="1"/>
</dbReference>